<keyword evidence="5" id="KW-1185">Reference proteome</keyword>
<dbReference type="PANTHER" id="PTHR42796:SF4">
    <property type="entry name" value="FUMARYLACETOACETATE HYDROLASE DOMAIN-CONTAINING PROTEIN 2A"/>
    <property type="match status" value="1"/>
</dbReference>
<gene>
    <name evidence="4" type="primary">yisK</name>
    <name evidence="4" type="ORF">MsAg5_06250</name>
</gene>
<comment type="similarity">
    <text evidence="1">Belongs to the FAH family.</text>
</comment>
<proteinExistence type="inferred from homology"/>
<dbReference type="GO" id="GO:0046872">
    <property type="term" value="F:metal ion binding"/>
    <property type="evidence" value="ECO:0007669"/>
    <property type="project" value="UniProtKB-KW"/>
</dbReference>
<dbReference type="InterPro" id="IPR011234">
    <property type="entry name" value="Fumarylacetoacetase-like_C"/>
</dbReference>
<feature type="domain" description="Fumarylacetoacetase-like C-terminal" evidence="3">
    <location>
        <begin position="55"/>
        <end position="261"/>
    </location>
</feature>
<evidence type="ECO:0000313" key="4">
    <source>
        <dbReference type="EMBL" id="MDV0446770.1"/>
    </source>
</evidence>
<evidence type="ECO:0000313" key="5">
    <source>
        <dbReference type="Proteomes" id="UP001271789"/>
    </source>
</evidence>
<dbReference type="AlphaFoldDB" id="A0AAE4SEX7"/>
<dbReference type="GO" id="GO:0019752">
    <property type="term" value="P:carboxylic acid metabolic process"/>
    <property type="evidence" value="ECO:0007669"/>
    <property type="project" value="UniProtKB-ARBA"/>
</dbReference>
<dbReference type="EMBL" id="JAWDKD010000011">
    <property type="protein sequence ID" value="MDV0446770.1"/>
    <property type="molecule type" value="Genomic_DNA"/>
</dbReference>
<dbReference type="Gene3D" id="3.90.850.10">
    <property type="entry name" value="Fumarylacetoacetase-like, C-terminal domain"/>
    <property type="match status" value="1"/>
</dbReference>
<reference evidence="4" key="1">
    <citation type="submission" date="2023-06" db="EMBL/GenBank/DDBJ databases">
        <title>Genome sequence of Methanosarcinaceae archaeon Ag5.</title>
        <authorList>
            <person name="Protasov E."/>
            <person name="Platt K."/>
            <person name="Poehlein A."/>
            <person name="Daniel R."/>
            <person name="Brune A."/>
        </authorList>
    </citation>
    <scope>NUCLEOTIDE SEQUENCE</scope>
    <source>
        <strain evidence="4">Ag5</strain>
    </source>
</reference>
<keyword evidence="2" id="KW-0479">Metal-binding</keyword>
<dbReference type="SUPFAM" id="SSF56529">
    <property type="entry name" value="FAH"/>
    <property type="match status" value="1"/>
</dbReference>
<comment type="caution">
    <text evidence="4">The sequence shown here is derived from an EMBL/GenBank/DDBJ whole genome shotgun (WGS) entry which is preliminary data.</text>
</comment>
<dbReference type="GO" id="GO:0016853">
    <property type="term" value="F:isomerase activity"/>
    <property type="evidence" value="ECO:0007669"/>
    <property type="project" value="UniProtKB-ARBA"/>
</dbReference>
<organism evidence="4 5">
    <name type="scientific">Methanolapillus africanus</name>
    <dbReference type="NCBI Taxonomy" id="3028297"/>
    <lineage>
        <taxon>Archaea</taxon>
        <taxon>Methanobacteriati</taxon>
        <taxon>Methanobacteriota</taxon>
        <taxon>Stenosarchaea group</taxon>
        <taxon>Methanomicrobia</taxon>
        <taxon>Methanosarcinales</taxon>
        <taxon>Methanosarcinaceae</taxon>
        <taxon>Methanolapillus</taxon>
    </lineage>
</organism>
<dbReference type="Proteomes" id="UP001271789">
    <property type="component" value="Unassembled WGS sequence"/>
</dbReference>
<accession>A0AAE4SEX7</accession>
<evidence type="ECO:0000256" key="1">
    <source>
        <dbReference type="ARBA" id="ARBA00010211"/>
    </source>
</evidence>
<dbReference type="InterPro" id="IPR036663">
    <property type="entry name" value="Fumarylacetoacetase_C_sf"/>
</dbReference>
<dbReference type="Pfam" id="PF01557">
    <property type="entry name" value="FAA_hydrolase"/>
    <property type="match status" value="1"/>
</dbReference>
<evidence type="ECO:0000256" key="2">
    <source>
        <dbReference type="ARBA" id="ARBA00022723"/>
    </source>
</evidence>
<dbReference type="PANTHER" id="PTHR42796">
    <property type="entry name" value="FUMARYLACETOACETATE HYDROLASE DOMAIN-CONTAINING PROTEIN 2A-RELATED"/>
    <property type="match status" value="1"/>
</dbReference>
<protein>
    <recommendedName>
        <fullName evidence="3">Fumarylacetoacetase-like C-terminal domain-containing protein</fullName>
    </recommendedName>
</protein>
<dbReference type="FunFam" id="3.90.850.10:FF:000002">
    <property type="entry name" value="2-hydroxyhepta-2,4-diene-1,7-dioate isomerase"/>
    <property type="match status" value="1"/>
</dbReference>
<name>A0AAE4SEX7_9EURY</name>
<evidence type="ECO:0000259" key="3">
    <source>
        <dbReference type="Pfam" id="PF01557"/>
    </source>
</evidence>
<sequence length="265" mass="29142">MFGRFRFLDEENNTEIDFDGEVFDGIVYPAPEYQNVDDEYALASLLVLPPVSPSKIICVGLNYSDHARELNMPVPENPILFLKPPTAVLPHNGCISYPAVSRQVDYEAELAVVIEKDGHNIDLEDAYSYIAGFSCFNDVTARDLQKADGQWTRAKSFDTFAPLGPFIVTPEELEQQGLNPENLNIQTRITDADGNVRICQNSNTSEFIFKIPELISFISSVMTLKKGDVIATGTPPGVGQLIPGDLVDVEIEGIGTLSNAVIDEI</sequence>
<dbReference type="InterPro" id="IPR051121">
    <property type="entry name" value="FAH"/>
</dbReference>